<dbReference type="Pfam" id="PF01388">
    <property type="entry name" value="ARID"/>
    <property type="match status" value="1"/>
</dbReference>
<dbReference type="SUPFAM" id="SSF46774">
    <property type="entry name" value="ARID-like"/>
    <property type="match status" value="1"/>
</dbReference>
<keyword evidence="2" id="KW-0238">DNA-binding</keyword>
<dbReference type="EnsemblMetazoa" id="tetur09g05790.1">
    <property type="protein sequence ID" value="tetur09g05790.1"/>
    <property type="gene ID" value="tetur09g05790"/>
</dbReference>
<dbReference type="EMBL" id="CAEY01002034">
    <property type="status" value="NOT_ANNOTATED_CDS"/>
    <property type="molecule type" value="Genomic_DNA"/>
</dbReference>
<dbReference type="SMART" id="SM00501">
    <property type="entry name" value="BRIGHT"/>
    <property type="match status" value="1"/>
</dbReference>
<evidence type="ECO:0000313" key="6">
    <source>
        <dbReference type="EnsemblMetazoa" id="tetur09g05790.1"/>
    </source>
</evidence>
<evidence type="ECO:0000256" key="2">
    <source>
        <dbReference type="ARBA" id="ARBA00023125"/>
    </source>
</evidence>
<dbReference type="InterPro" id="IPR001606">
    <property type="entry name" value="ARID_dom"/>
</dbReference>
<accession>T1KE96</accession>
<reference evidence="7" key="1">
    <citation type="submission" date="2011-08" db="EMBL/GenBank/DDBJ databases">
        <authorList>
            <person name="Rombauts S."/>
        </authorList>
    </citation>
    <scope>NUCLEOTIDE SEQUENCE</scope>
    <source>
        <strain evidence="7">London</strain>
    </source>
</reference>
<keyword evidence="4" id="KW-0539">Nucleus</keyword>
<dbReference type="GO" id="GO:0003677">
    <property type="term" value="F:DNA binding"/>
    <property type="evidence" value="ECO:0007669"/>
    <property type="project" value="UniProtKB-KW"/>
</dbReference>
<dbReference type="STRING" id="32264.T1KE96"/>
<protein>
    <recommendedName>
        <fullName evidence="5">ARID domain-containing protein</fullName>
    </recommendedName>
</protein>
<dbReference type="InterPro" id="IPR036431">
    <property type="entry name" value="ARID_dom_sf"/>
</dbReference>
<evidence type="ECO:0000256" key="4">
    <source>
        <dbReference type="ARBA" id="ARBA00023242"/>
    </source>
</evidence>
<keyword evidence="3" id="KW-0804">Transcription</keyword>
<sequence length="201" mass="23074">MISYAMVARLMEDLLMVTHYFLGTPVNGVTILAKQVLDLYELYRLVVSHGGLVEVINRKIWREITKGLCLPSSITSAAFTLRTHYMKYLHPYECDRENVRHPEELRNIPEVERILINAGMPAMHVKIDKNEGRDSTDSSLEPHIDIEISLVAIGTLGLVEDERSAKLERVVWDRLKFAYESRFCLRANPLINPEKQRSPQA</sequence>
<dbReference type="PANTHER" id="PTHR15348">
    <property type="entry name" value="AT-RICH INTERACTIVE DOMAIN-CONTAINING PROTEIN ARID DOMAIN- CONTAINING PROTEIN DEAD RINGER PROTEIN B-CELL REGULATOR OF IGH TRANSCRIPTION BRIGHT"/>
    <property type="match status" value="1"/>
</dbReference>
<dbReference type="HOGENOM" id="CLU_1361989_0_0_1"/>
<dbReference type="AlphaFoldDB" id="T1KE96"/>
<evidence type="ECO:0000256" key="1">
    <source>
        <dbReference type="ARBA" id="ARBA00023015"/>
    </source>
</evidence>
<keyword evidence="7" id="KW-1185">Reference proteome</keyword>
<dbReference type="GO" id="GO:0005634">
    <property type="term" value="C:nucleus"/>
    <property type="evidence" value="ECO:0007669"/>
    <property type="project" value="TreeGrafter"/>
</dbReference>
<reference evidence="6" key="2">
    <citation type="submission" date="2015-06" db="UniProtKB">
        <authorList>
            <consortium name="EnsemblMetazoa"/>
        </authorList>
    </citation>
    <scope>IDENTIFICATION</scope>
</reference>
<dbReference type="Gene3D" id="1.10.150.60">
    <property type="entry name" value="ARID DNA-binding domain"/>
    <property type="match status" value="1"/>
</dbReference>
<evidence type="ECO:0000256" key="3">
    <source>
        <dbReference type="ARBA" id="ARBA00023163"/>
    </source>
</evidence>
<dbReference type="PROSITE" id="PS51011">
    <property type="entry name" value="ARID"/>
    <property type="match status" value="1"/>
</dbReference>
<dbReference type="InterPro" id="IPR045147">
    <property type="entry name" value="ARI3A/B/C"/>
</dbReference>
<evidence type="ECO:0000313" key="7">
    <source>
        <dbReference type="Proteomes" id="UP000015104"/>
    </source>
</evidence>
<name>T1KE96_TETUR</name>
<keyword evidence="1" id="KW-0805">Transcription regulation</keyword>
<dbReference type="GO" id="GO:0006357">
    <property type="term" value="P:regulation of transcription by RNA polymerase II"/>
    <property type="evidence" value="ECO:0007669"/>
    <property type="project" value="InterPro"/>
</dbReference>
<dbReference type="eggNOG" id="KOG2744">
    <property type="taxonomic scope" value="Eukaryota"/>
</dbReference>
<dbReference type="Proteomes" id="UP000015104">
    <property type="component" value="Unassembled WGS sequence"/>
</dbReference>
<dbReference type="PANTHER" id="PTHR15348:SF0">
    <property type="entry name" value="PROTEIN DEAD RINGER"/>
    <property type="match status" value="1"/>
</dbReference>
<organism evidence="6 7">
    <name type="scientific">Tetranychus urticae</name>
    <name type="common">Two-spotted spider mite</name>
    <dbReference type="NCBI Taxonomy" id="32264"/>
    <lineage>
        <taxon>Eukaryota</taxon>
        <taxon>Metazoa</taxon>
        <taxon>Ecdysozoa</taxon>
        <taxon>Arthropoda</taxon>
        <taxon>Chelicerata</taxon>
        <taxon>Arachnida</taxon>
        <taxon>Acari</taxon>
        <taxon>Acariformes</taxon>
        <taxon>Trombidiformes</taxon>
        <taxon>Prostigmata</taxon>
        <taxon>Eleutherengona</taxon>
        <taxon>Raphignathae</taxon>
        <taxon>Tetranychoidea</taxon>
        <taxon>Tetranychidae</taxon>
        <taxon>Tetranychus</taxon>
    </lineage>
</organism>
<feature type="domain" description="ARID" evidence="5">
    <location>
        <begin position="5"/>
        <end position="97"/>
    </location>
</feature>
<proteinExistence type="predicted"/>
<dbReference type="SMART" id="SM01014">
    <property type="entry name" value="ARID"/>
    <property type="match status" value="1"/>
</dbReference>
<evidence type="ECO:0000259" key="5">
    <source>
        <dbReference type="PROSITE" id="PS51011"/>
    </source>
</evidence>